<dbReference type="Pfam" id="PF13298">
    <property type="entry name" value="LigD_N"/>
    <property type="match status" value="1"/>
</dbReference>
<accession>E1RGC0</accession>
<proteinExistence type="predicted"/>
<dbReference type="PANTHER" id="PTHR39465:SF1">
    <property type="entry name" value="DNA LIGASE D 3'-PHOSPHOESTERASE DOMAIN-CONTAINING PROTEIN"/>
    <property type="match status" value="1"/>
</dbReference>
<feature type="domain" description="DNA ligase D 3'-phosphoesterase" evidence="1">
    <location>
        <begin position="27"/>
        <end position="127"/>
    </location>
</feature>
<dbReference type="PANTHER" id="PTHR39465">
    <property type="entry name" value="DNA LIGASE D, 3'-PHOSPHOESTERASE DOMAIN"/>
    <property type="match status" value="1"/>
</dbReference>
<organism evidence="2 3">
    <name type="scientific">Methanolacinia petrolearia (strain DSM 11571 / OCM 486 / SEBR 4847)</name>
    <name type="common">Methanoplanus petrolearius</name>
    <dbReference type="NCBI Taxonomy" id="679926"/>
    <lineage>
        <taxon>Archaea</taxon>
        <taxon>Methanobacteriati</taxon>
        <taxon>Methanobacteriota</taxon>
        <taxon>Stenosarchaea group</taxon>
        <taxon>Methanomicrobia</taxon>
        <taxon>Methanomicrobiales</taxon>
        <taxon>Methanomicrobiaceae</taxon>
        <taxon>Methanolacinia</taxon>
    </lineage>
</organism>
<evidence type="ECO:0000313" key="2">
    <source>
        <dbReference type="EMBL" id="ADN37434.1"/>
    </source>
</evidence>
<keyword evidence="3" id="KW-1185">Reference proteome</keyword>
<name>E1RGC0_METP4</name>
<dbReference type="HOGENOM" id="CLU_008325_5_2_2"/>
<reference evidence="2 3" key="1">
    <citation type="journal article" date="2010" name="Stand. Genomic Sci.">
        <title>Complete genome sequence of Methanoplanus petrolearius type strain (SEBR 4847).</title>
        <authorList>
            <person name="Brambilla E."/>
            <person name="Djao O.D."/>
            <person name="Daligault H."/>
            <person name="Lapidus A."/>
            <person name="Lucas S."/>
            <person name="Hammon N."/>
            <person name="Nolan M."/>
            <person name="Tice H."/>
            <person name="Cheng J.F."/>
            <person name="Han C."/>
            <person name="Tapia R."/>
            <person name="Goodwin L."/>
            <person name="Pitluck S."/>
            <person name="Liolios K."/>
            <person name="Ivanova N."/>
            <person name="Mavromatis K."/>
            <person name="Mikhailova N."/>
            <person name="Pati A."/>
            <person name="Chen A."/>
            <person name="Palaniappan K."/>
            <person name="Land M."/>
            <person name="Hauser L."/>
            <person name="Chang Y.J."/>
            <person name="Jeffries C.D."/>
            <person name="Rohde M."/>
            <person name="Spring S."/>
            <person name="Sikorski J."/>
            <person name="Goker M."/>
            <person name="Woyke T."/>
            <person name="Bristow J."/>
            <person name="Eisen J.A."/>
            <person name="Markowitz V."/>
            <person name="Hugenholtz P."/>
            <person name="Kyrpides N.C."/>
            <person name="Klenk H.P."/>
        </authorList>
    </citation>
    <scope>NUCLEOTIDE SEQUENCE [LARGE SCALE GENOMIC DNA]</scope>
    <source>
        <strain evidence="3">DSM 11571 / OCM 486 / SEBR 4847</strain>
    </source>
</reference>
<gene>
    <name evidence="2" type="ordered locus">Mpet_2691</name>
</gene>
<dbReference type="EMBL" id="CP002117">
    <property type="protein sequence ID" value="ADN37434.1"/>
    <property type="molecule type" value="Genomic_DNA"/>
</dbReference>
<dbReference type="eggNOG" id="arCOG05256">
    <property type="taxonomic scope" value="Archaea"/>
</dbReference>
<dbReference type="STRING" id="679926.Mpet_2691"/>
<dbReference type="KEGG" id="mpi:Mpet_2691"/>
<protein>
    <recommendedName>
        <fullName evidence="1">DNA ligase D 3'-phosphoesterase domain-containing protein</fullName>
    </recommendedName>
</protein>
<evidence type="ECO:0000259" key="1">
    <source>
        <dbReference type="Pfam" id="PF13298"/>
    </source>
</evidence>
<evidence type="ECO:0000313" key="3">
    <source>
        <dbReference type="Proteomes" id="UP000006565"/>
    </source>
</evidence>
<sequence length="142" mass="16111">MNQKSMDYPGNDPAGEKAEGLQRFVVHFHRSKTPHYDLRLERHGVLKCWAVPKGIPDHPGLRRLAIGSGDHDPSVLDFSGTITEGQYGAGEISIYDSGNYEMESWKDEKIVFVLNGMKFKGRYVLVRFKKAGDKDWLLMKTV</sequence>
<dbReference type="AlphaFoldDB" id="E1RGC0"/>
<dbReference type="Proteomes" id="UP000006565">
    <property type="component" value="Chromosome"/>
</dbReference>
<dbReference type="InterPro" id="IPR014144">
    <property type="entry name" value="LigD_PE_domain"/>
</dbReference>